<dbReference type="GO" id="GO:0016020">
    <property type="term" value="C:membrane"/>
    <property type="evidence" value="ECO:0007669"/>
    <property type="project" value="UniProtKB-SubCell"/>
</dbReference>
<evidence type="ECO:0000256" key="1">
    <source>
        <dbReference type="ARBA" id="ARBA00004141"/>
    </source>
</evidence>
<dbReference type="SUPFAM" id="SSF158442">
    <property type="entry name" value="DsbB-like"/>
    <property type="match status" value="1"/>
</dbReference>
<evidence type="ECO:0000256" key="2">
    <source>
        <dbReference type="ARBA" id="ARBA00022692"/>
    </source>
</evidence>
<keyword evidence="2 5" id="KW-0812">Transmembrane</keyword>
<evidence type="ECO:0008006" key="8">
    <source>
        <dbReference type="Google" id="ProtNLM"/>
    </source>
</evidence>
<reference evidence="6 7" key="1">
    <citation type="journal article" date="2014" name="FEMS Microbiol. Lett.">
        <title>Draft genome sequences of three Holospora species (Holospora obtusa, Holospora undulata, and Holospora elegans), endonuclear symbiotic bacteria of the ciliate Paramecium caudatum.</title>
        <authorList>
            <person name="Dohra H."/>
            <person name="Tanaka K."/>
            <person name="Suzuki T."/>
            <person name="Fujishima M."/>
            <person name="Suzuki H."/>
        </authorList>
    </citation>
    <scope>NUCLEOTIDE SEQUENCE [LARGE SCALE GENOMIC DNA]</scope>
    <source>
        <strain evidence="6 7">F1</strain>
    </source>
</reference>
<evidence type="ECO:0000256" key="5">
    <source>
        <dbReference type="SAM" id="Phobius"/>
    </source>
</evidence>
<dbReference type="InterPro" id="IPR023380">
    <property type="entry name" value="DsbB-like_sf"/>
</dbReference>
<evidence type="ECO:0000256" key="4">
    <source>
        <dbReference type="ARBA" id="ARBA00023136"/>
    </source>
</evidence>
<comment type="caution">
    <text evidence="6">The sequence shown here is derived from an EMBL/GenBank/DDBJ whole genome shotgun (WGS) entry which is preliminary data.</text>
</comment>
<accession>W6TUN1</accession>
<evidence type="ECO:0000256" key="3">
    <source>
        <dbReference type="ARBA" id="ARBA00022989"/>
    </source>
</evidence>
<dbReference type="Gene3D" id="1.20.1550.10">
    <property type="entry name" value="DsbB-like"/>
    <property type="match status" value="1"/>
</dbReference>
<dbReference type="GO" id="GO:0015035">
    <property type="term" value="F:protein-disulfide reductase activity"/>
    <property type="evidence" value="ECO:0007669"/>
    <property type="project" value="InterPro"/>
</dbReference>
<gene>
    <name evidence="6" type="ORF">P618_200380</name>
</gene>
<keyword evidence="4 5" id="KW-0472">Membrane</keyword>
<feature type="transmembrane region" description="Helical" evidence="5">
    <location>
        <begin position="15"/>
        <end position="38"/>
    </location>
</feature>
<keyword evidence="7" id="KW-1185">Reference proteome</keyword>
<dbReference type="InterPro" id="IPR003752">
    <property type="entry name" value="DiS_bond_form_DsbB/BdbC"/>
</dbReference>
<dbReference type="Proteomes" id="UP000019112">
    <property type="component" value="Unassembled WGS sequence"/>
</dbReference>
<name>W6TUN1_HOLOB</name>
<sequence length="159" mass="17629">MFIIKNDSFYSLNTLLYAMGTVALVMAIIAYFLDYFFGYAGCTLCHVERILLCVTGIWTICLQFGWGALGMWGIGLSVTCYHLAVQNHWLPLASFCKAAVPSGETLAAQMEDFLSKPSVSCDQVTLKIFGISAVYFLCIFFAIGSIFVVWNTRIKSKPS</sequence>
<dbReference type="GO" id="GO:0006457">
    <property type="term" value="P:protein folding"/>
    <property type="evidence" value="ECO:0007669"/>
    <property type="project" value="InterPro"/>
</dbReference>
<dbReference type="EMBL" id="AWTR02000045">
    <property type="protein sequence ID" value="ETZ07432.1"/>
    <property type="molecule type" value="Genomic_DNA"/>
</dbReference>
<feature type="transmembrane region" description="Helical" evidence="5">
    <location>
        <begin position="128"/>
        <end position="150"/>
    </location>
</feature>
<keyword evidence="3 5" id="KW-1133">Transmembrane helix</keyword>
<organism evidence="6 7">
    <name type="scientific">Holospora obtusa F1</name>
    <dbReference type="NCBI Taxonomy" id="1399147"/>
    <lineage>
        <taxon>Bacteria</taxon>
        <taxon>Pseudomonadati</taxon>
        <taxon>Pseudomonadota</taxon>
        <taxon>Alphaproteobacteria</taxon>
        <taxon>Holosporales</taxon>
        <taxon>Holosporaceae</taxon>
        <taxon>Holospora</taxon>
    </lineage>
</organism>
<evidence type="ECO:0000313" key="6">
    <source>
        <dbReference type="EMBL" id="ETZ07432.1"/>
    </source>
</evidence>
<dbReference type="STRING" id="1399147.P618_200380"/>
<feature type="transmembrane region" description="Helical" evidence="5">
    <location>
        <begin position="50"/>
        <end position="69"/>
    </location>
</feature>
<dbReference type="OrthoDB" id="9808637at2"/>
<dbReference type="RefSeq" id="WP_021828032.1">
    <property type="nucleotide sequence ID" value="NZ_AWTR02000045.1"/>
</dbReference>
<dbReference type="Pfam" id="PF02600">
    <property type="entry name" value="DsbB"/>
    <property type="match status" value="1"/>
</dbReference>
<evidence type="ECO:0000313" key="7">
    <source>
        <dbReference type="Proteomes" id="UP000019112"/>
    </source>
</evidence>
<dbReference type="AlphaFoldDB" id="W6TUN1"/>
<proteinExistence type="predicted"/>
<protein>
    <recommendedName>
        <fullName evidence="8">Disulfide bond formation protein B</fullName>
    </recommendedName>
</protein>
<comment type="subcellular location">
    <subcellularLocation>
        <location evidence="1">Membrane</location>
        <topology evidence="1">Multi-pass membrane protein</topology>
    </subcellularLocation>
</comment>